<proteinExistence type="predicted"/>
<evidence type="ECO:0000256" key="1">
    <source>
        <dbReference type="SAM" id="MobiDB-lite"/>
    </source>
</evidence>
<dbReference type="Gene3D" id="3.30.420.10">
    <property type="entry name" value="Ribonuclease H-like superfamily/Ribonuclease H"/>
    <property type="match status" value="1"/>
</dbReference>
<dbReference type="AlphaFoldDB" id="A0A7J7MTB3"/>
<dbReference type="PANTHER" id="PTHR47723">
    <property type="entry name" value="OS05G0353850 PROTEIN"/>
    <property type="match status" value="1"/>
</dbReference>
<dbReference type="EMBL" id="JACGCM010001237">
    <property type="protein sequence ID" value="KAF6158084.1"/>
    <property type="molecule type" value="Genomic_DNA"/>
</dbReference>
<dbReference type="CDD" id="cd06222">
    <property type="entry name" value="RNase_H_like"/>
    <property type="match status" value="1"/>
</dbReference>
<dbReference type="InterPro" id="IPR053151">
    <property type="entry name" value="RNase_H-like"/>
</dbReference>
<feature type="compositionally biased region" description="Polar residues" evidence="1">
    <location>
        <begin position="40"/>
        <end position="52"/>
    </location>
</feature>
<dbReference type="InterPro" id="IPR044730">
    <property type="entry name" value="RNase_H-like_dom_plant"/>
</dbReference>
<dbReference type="Pfam" id="PF13456">
    <property type="entry name" value="RVT_3"/>
    <property type="match status" value="1"/>
</dbReference>
<sequence>MPRGKPAIKKPTLAQDVATLTDRLDKLIKALASVIISGSSLTSPPSNLQQATPLFPSSNQLPPSNPPNNGAAPPAVGITNPSFASISKTCIELFTPEVRFPNKDGYHVVTFSPPDLARAEMALKVTFGMINGALDSAKFRPGSWRGLLGYKSLFLGAPSGRNYQSNTDGAKRGNPGRAGYGIMFRDYTGSVMEVPTKNIGTATSLMADCTEILAAAERAYHKGWHILLIESDSTAAVDSFNHSCMPRQLELKWRF</sequence>
<dbReference type="SUPFAM" id="SSF53098">
    <property type="entry name" value="Ribonuclease H-like"/>
    <property type="match status" value="1"/>
</dbReference>
<dbReference type="InterPro" id="IPR012337">
    <property type="entry name" value="RNaseH-like_sf"/>
</dbReference>
<evidence type="ECO:0000313" key="4">
    <source>
        <dbReference type="Proteomes" id="UP000541444"/>
    </source>
</evidence>
<comment type="caution">
    <text evidence="3">The sequence shown here is derived from an EMBL/GenBank/DDBJ whole genome shotgun (WGS) entry which is preliminary data.</text>
</comment>
<evidence type="ECO:0000313" key="3">
    <source>
        <dbReference type="EMBL" id="KAF6158084.1"/>
    </source>
</evidence>
<feature type="compositionally biased region" description="Low complexity" evidence="1">
    <location>
        <begin position="53"/>
        <end position="75"/>
    </location>
</feature>
<name>A0A7J7MTB3_9MAGN</name>
<accession>A0A7J7MTB3</accession>
<feature type="domain" description="RNase H type-1" evidence="2">
    <location>
        <begin position="166"/>
        <end position="243"/>
    </location>
</feature>
<organism evidence="3 4">
    <name type="scientific">Kingdonia uniflora</name>
    <dbReference type="NCBI Taxonomy" id="39325"/>
    <lineage>
        <taxon>Eukaryota</taxon>
        <taxon>Viridiplantae</taxon>
        <taxon>Streptophyta</taxon>
        <taxon>Embryophyta</taxon>
        <taxon>Tracheophyta</taxon>
        <taxon>Spermatophyta</taxon>
        <taxon>Magnoliopsida</taxon>
        <taxon>Ranunculales</taxon>
        <taxon>Circaeasteraceae</taxon>
        <taxon>Kingdonia</taxon>
    </lineage>
</organism>
<keyword evidence="4" id="KW-1185">Reference proteome</keyword>
<reference evidence="3 4" key="1">
    <citation type="journal article" date="2020" name="IScience">
        <title>Genome Sequencing of the Endangered Kingdonia uniflora (Circaeasteraceae, Ranunculales) Reveals Potential Mechanisms of Evolutionary Specialization.</title>
        <authorList>
            <person name="Sun Y."/>
            <person name="Deng T."/>
            <person name="Zhang A."/>
            <person name="Moore M.J."/>
            <person name="Landis J.B."/>
            <person name="Lin N."/>
            <person name="Zhang H."/>
            <person name="Zhang X."/>
            <person name="Huang J."/>
            <person name="Zhang X."/>
            <person name="Sun H."/>
            <person name="Wang H."/>
        </authorList>
    </citation>
    <scope>NUCLEOTIDE SEQUENCE [LARGE SCALE GENOMIC DNA]</scope>
    <source>
        <strain evidence="3">TB1705</strain>
        <tissue evidence="3">Leaf</tissue>
    </source>
</reference>
<gene>
    <name evidence="3" type="ORF">GIB67_014878</name>
</gene>
<dbReference type="GO" id="GO:0004523">
    <property type="term" value="F:RNA-DNA hybrid ribonuclease activity"/>
    <property type="evidence" value="ECO:0007669"/>
    <property type="project" value="InterPro"/>
</dbReference>
<dbReference type="PANTHER" id="PTHR47723:SF19">
    <property type="entry name" value="POLYNUCLEOTIDYL TRANSFERASE, RIBONUCLEASE H-LIKE SUPERFAMILY PROTEIN"/>
    <property type="match status" value="1"/>
</dbReference>
<dbReference type="InterPro" id="IPR002156">
    <property type="entry name" value="RNaseH_domain"/>
</dbReference>
<evidence type="ECO:0000259" key="2">
    <source>
        <dbReference type="Pfam" id="PF13456"/>
    </source>
</evidence>
<dbReference type="Proteomes" id="UP000541444">
    <property type="component" value="Unassembled WGS sequence"/>
</dbReference>
<dbReference type="InterPro" id="IPR036397">
    <property type="entry name" value="RNaseH_sf"/>
</dbReference>
<protein>
    <recommendedName>
        <fullName evidence="2">RNase H type-1 domain-containing protein</fullName>
    </recommendedName>
</protein>
<dbReference type="OrthoDB" id="1752183at2759"/>
<dbReference type="GO" id="GO:0003676">
    <property type="term" value="F:nucleic acid binding"/>
    <property type="evidence" value="ECO:0007669"/>
    <property type="project" value="InterPro"/>
</dbReference>
<feature type="region of interest" description="Disordered" evidence="1">
    <location>
        <begin position="40"/>
        <end position="76"/>
    </location>
</feature>